<evidence type="ECO:0000313" key="1">
    <source>
        <dbReference type="EMBL" id="PZC77599.1"/>
    </source>
</evidence>
<protein>
    <submittedName>
        <fullName evidence="1">Uncharacterized protein</fullName>
    </submittedName>
</protein>
<dbReference type="EMBL" id="KZ149925">
    <property type="protein sequence ID" value="PZC77599.1"/>
    <property type="molecule type" value="Genomic_DNA"/>
</dbReference>
<reference evidence="1 2" key="1">
    <citation type="journal article" date="2017" name="BMC Biol.">
        <title>Genomic innovations, transcriptional plasticity and gene loss underlying the evolution and divergence of two highly polyphagous and invasive Helicoverpa pest species.</title>
        <authorList>
            <person name="Pearce S.L."/>
            <person name="Clarke D.F."/>
            <person name="East P.D."/>
            <person name="Elfekih S."/>
            <person name="Gordon K.H."/>
            <person name="Jermiin L.S."/>
            <person name="McGaughran A."/>
            <person name="Oakeshott J.G."/>
            <person name="Papanikolaou A."/>
            <person name="Perera O.P."/>
            <person name="Rane R.V."/>
            <person name="Richards S."/>
            <person name="Tay W.T."/>
            <person name="Walsh T.K."/>
            <person name="Anderson A."/>
            <person name="Anderson C.J."/>
            <person name="Asgari S."/>
            <person name="Board P.G."/>
            <person name="Bretschneider A."/>
            <person name="Campbell P.M."/>
            <person name="Chertemps T."/>
            <person name="Christeller J.T."/>
            <person name="Coppin C.W."/>
            <person name="Downes S.J."/>
            <person name="Duan G."/>
            <person name="Farnsworth C.A."/>
            <person name="Good R.T."/>
            <person name="Han L.B."/>
            <person name="Han Y.C."/>
            <person name="Hatje K."/>
            <person name="Horne I."/>
            <person name="Huang Y.P."/>
            <person name="Hughes D.S."/>
            <person name="Jacquin-Joly E."/>
            <person name="James W."/>
            <person name="Jhangiani S."/>
            <person name="Kollmar M."/>
            <person name="Kuwar S.S."/>
            <person name="Li S."/>
            <person name="Liu N.Y."/>
            <person name="Maibeche M.T."/>
            <person name="Miller J.R."/>
            <person name="Montagne N."/>
            <person name="Perry T."/>
            <person name="Qu J."/>
            <person name="Song S.V."/>
            <person name="Sutton G.G."/>
            <person name="Vogel H."/>
            <person name="Walenz B.P."/>
            <person name="Xu W."/>
            <person name="Zhang H.J."/>
            <person name="Zou Z."/>
            <person name="Batterham P."/>
            <person name="Edwards O.R."/>
            <person name="Feyereisen R."/>
            <person name="Gibbs R.A."/>
            <person name="Heckel D.G."/>
            <person name="McGrath A."/>
            <person name="Robin C."/>
            <person name="Scherer S.E."/>
            <person name="Worley K.C."/>
            <person name="Wu Y.D."/>
        </authorList>
    </citation>
    <scope>NUCLEOTIDE SEQUENCE [LARGE SCALE GENOMIC DNA]</scope>
    <source>
        <strain evidence="1">Harm_GR_Male_#8</strain>
        <tissue evidence="1">Whole organism</tissue>
    </source>
</reference>
<accession>A0A2W1BR94</accession>
<dbReference type="AlphaFoldDB" id="A0A2W1BR94"/>
<dbReference type="Proteomes" id="UP000249218">
    <property type="component" value="Unassembled WGS sequence"/>
</dbReference>
<name>A0A2W1BR94_HELAM</name>
<sequence>MFTVRAAIHIHVELVTAKCNLDVSIGYPRFRYCWRKLLAFTFSLVALWEGWAARDARAGVARASPARLGEDSSQNMKVPSKFLTTVSVGGGCGDEGLEAAGGGCGRRVRTP</sequence>
<gene>
    <name evidence="1" type="primary">HaOG203155</name>
    <name evidence="1" type="ORF">B5X24_HaOG203155</name>
</gene>
<proteinExistence type="predicted"/>
<evidence type="ECO:0000313" key="2">
    <source>
        <dbReference type="Proteomes" id="UP000249218"/>
    </source>
</evidence>
<organism evidence="1 2">
    <name type="scientific">Helicoverpa armigera</name>
    <name type="common">Cotton bollworm</name>
    <name type="synonym">Heliothis armigera</name>
    <dbReference type="NCBI Taxonomy" id="29058"/>
    <lineage>
        <taxon>Eukaryota</taxon>
        <taxon>Metazoa</taxon>
        <taxon>Ecdysozoa</taxon>
        <taxon>Arthropoda</taxon>
        <taxon>Hexapoda</taxon>
        <taxon>Insecta</taxon>
        <taxon>Pterygota</taxon>
        <taxon>Neoptera</taxon>
        <taxon>Endopterygota</taxon>
        <taxon>Lepidoptera</taxon>
        <taxon>Glossata</taxon>
        <taxon>Ditrysia</taxon>
        <taxon>Noctuoidea</taxon>
        <taxon>Noctuidae</taxon>
        <taxon>Heliothinae</taxon>
        <taxon>Helicoverpa</taxon>
    </lineage>
</organism>
<keyword evidence="2" id="KW-1185">Reference proteome</keyword>